<accession>A0A3A1YL68</accession>
<name>A0A3A1YL68_9GAMM</name>
<gene>
    <name evidence="6" type="ORF">CKF58_02915</name>
</gene>
<reference evidence="6 7" key="1">
    <citation type="submission" date="2017-08" db="EMBL/GenBank/DDBJ databases">
        <title>Reclassification of Bisgaard taxon 37 and 44.</title>
        <authorList>
            <person name="Christensen H."/>
        </authorList>
    </citation>
    <scope>NUCLEOTIDE SEQUENCE [LARGE SCALE GENOMIC DNA]</scope>
    <source>
        <strain evidence="6 7">111</strain>
    </source>
</reference>
<dbReference type="InterPro" id="IPR010992">
    <property type="entry name" value="IHF-like_DNA-bd_dom_sf"/>
</dbReference>
<dbReference type="InterPro" id="IPR000119">
    <property type="entry name" value="Hist_DNA-bd"/>
</dbReference>
<dbReference type="GO" id="GO:0030261">
    <property type="term" value="P:chromosome condensation"/>
    <property type="evidence" value="ECO:0007669"/>
    <property type="project" value="UniProtKB-KW"/>
</dbReference>
<dbReference type="Gene3D" id="4.10.520.10">
    <property type="entry name" value="IHF-like DNA-binding proteins"/>
    <property type="match status" value="1"/>
</dbReference>
<dbReference type="Pfam" id="PF00216">
    <property type="entry name" value="Bac_DNA_binding"/>
    <property type="match status" value="1"/>
</dbReference>
<dbReference type="SMART" id="SM00411">
    <property type="entry name" value="BHL"/>
    <property type="match status" value="1"/>
</dbReference>
<evidence type="ECO:0000256" key="4">
    <source>
        <dbReference type="ARBA" id="ARBA00023125"/>
    </source>
</evidence>
<dbReference type="GO" id="GO:0030527">
    <property type="term" value="F:structural constituent of chromatin"/>
    <property type="evidence" value="ECO:0007669"/>
    <property type="project" value="InterPro"/>
</dbReference>
<organism evidence="6 7">
    <name type="scientific">Psittacicella hinzii</name>
    <dbReference type="NCBI Taxonomy" id="2028575"/>
    <lineage>
        <taxon>Bacteria</taxon>
        <taxon>Pseudomonadati</taxon>
        <taxon>Pseudomonadota</taxon>
        <taxon>Gammaproteobacteria</taxon>
        <taxon>Pasteurellales</taxon>
        <taxon>Psittacicellaceae</taxon>
        <taxon>Psittacicella</taxon>
    </lineage>
</organism>
<dbReference type="EMBL" id="NRJG01000044">
    <property type="protein sequence ID" value="RIY39033.1"/>
    <property type="molecule type" value="Genomic_DNA"/>
</dbReference>
<comment type="function">
    <text evidence="1">Histone-like DNA-binding protein which is capable of wrapping DNA to stabilize it, and thus to prevent its denaturation under extreme environmental conditions.</text>
</comment>
<comment type="caution">
    <text evidence="6">The sequence shown here is derived from an EMBL/GenBank/DDBJ whole genome shotgun (WGS) entry which is preliminary data.</text>
</comment>
<evidence type="ECO:0000313" key="6">
    <source>
        <dbReference type="EMBL" id="RIY39033.1"/>
    </source>
</evidence>
<evidence type="ECO:0000256" key="1">
    <source>
        <dbReference type="ARBA" id="ARBA00003819"/>
    </source>
</evidence>
<comment type="similarity">
    <text evidence="2 5">Belongs to the bacterial histone-like protein family.</text>
</comment>
<evidence type="ECO:0000256" key="2">
    <source>
        <dbReference type="ARBA" id="ARBA00010529"/>
    </source>
</evidence>
<protein>
    <submittedName>
        <fullName evidence="6">Uncharacterized protein</fullName>
    </submittedName>
</protein>
<keyword evidence="4" id="KW-0238">DNA-binding</keyword>
<dbReference type="PANTHER" id="PTHR33175">
    <property type="entry name" value="DNA-BINDING PROTEIN HU"/>
    <property type="match status" value="1"/>
</dbReference>
<evidence type="ECO:0000256" key="5">
    <source>
        <dbReference type="RuleBase" id="RU003939"/>
    </source>
</evidence>
<dbReference type="RefSeq" id="WP_119530772.1">
    <property type="nucleotide sequence ID" value="NZ_JBHSSP010000039.1"/>
</dbReference>
<dbReference type="Proteomes" id="UP000265916">
    <property type="component" value="Unassembled WGS sequence"/>
</dbReference>
<proteinExistence type="inferred from homology"/>
<evidence type="ECO:0000313" key="7">
    <source>
        <dbReference type="Proteomes" id="UP000265916"/>
    </source>
</evidence>
<dbReference type="SUPFAM" id="SSF47729">
    <property type="entry name" value="IHF-like DNA-binding proteins"/>
    <property type="match status" value="1"/>
</dbReference>
<keyword evidence="3" id="KW-0226">DNA condensation</keyword>
<dbReference type="GO" id="GO:0003677">
    <property type="term" value="F:DNA binding"/>
    <property type="evidence" value="ECO:0007669"/>
    <property type="project" value="UniProtKB-KW"/>
</dbReference>
<keyword evidence="7" id="KW-1185">Reference proteome</keyword>
<dbReference type="AlphaFoldDB" id="A0A3A1YL68"/>
<evidence type="ECO:0000256" key="3">
    <source>
        <dbReference type="ARBA" id="ARBA00023067"/>
    </source>
</evidence>
<dbReference type="PANTHER" id="PTHR33175:SF3">
    <property type="entry name" value="DNA-BINDING PROTEIN HU-BETA"/>
    <property type="match status" value="1"/>
</dbReference>
<sequence length="133" mass="14777">MSKENLAIGELLTNSEFVDLLMEKLATASREELRTLTKTAAKEAYDLVVEALLAALLNGKKVRVKDLGTFTTKYRPSRTYRTPQDPKASVVSPETVTLHFTASTTFKRVVQENKALVEAHAKLDKKGKVAKKK</sequence>
<dbReference type="OrthoDB" id="9804203at2"/>